<reference evidence="4" key="1">
    <citation type="journal article" date="2019" name="Int. J. Syst. Evol. Microbiol.">
        <title>The Global Catalogue of Microorganisms (GCM) 10K type strain sequencing project: providing services to taxonomists for standard genome sequencing and annotation.</title>
        <authorList>
            <consortium name="The Broad Institute Genomics Platform"/>
            <consortium name="The Broad Institute Genome Sequencing Center for Infectious Disease"/>
            <person name="Wu L."/>
            <person name="Ma J."/>
        </authorList>
    </citation>
    <scope>NUCLEOTIDE SEQUENCE [LARGE SCALE GENOMIC DNA]</scope>
    <source>
        <strain evidence="4">CGMCC 4.7241</strain>
    </source>
</reference>
<dbReference type="Pfam" id="PF13424">
    <property type="entry name" value="TPR_12"/>
    <property type="match status" value="3"/>
</dbReference>
<dbReference type="PROSITE" id="PS50943">
    <property type="entry name" value="HTH_CROC1"/>
    <property type="match status" value="1"/>
</dbReference>
<protein>
    <submittedName>
        <fullName evidence="3">ATP-binding protein</fullName>
    </submittedName>
</protein>
<gene>
    <name evidence="3" type="ORF">ACFOUW_14705</name>
</gene>
<dbReference type="InterPro" id="IPR011990">
    <property type="entry name" value="TPR-like_helical_dom_sf"/>
</dbReference>
<dbReference type="Pfam" id="PF13560">
    <property type="entry name" value="HTH_31"/>
    <property type="match status" value="1"/>
</dbReference>
<dbReference type="CDD" id="cd00093">
    <property type="entry name" value="HTH_XRE"/>
    <property type="match status" value="1"/>
</dbReference>
<dbReference type="SUPFAM" id="SSF52540">
    <property type="entry name" value="P-loop containing nucleoside triphosphate hydrolases"/>
    <property type="match status" value="1"/>
</dbReference>
<evidence type="ECO:0000259" key="2">
    <source>
        <dbReference type="PROSITE" id="PS50943"/>
    </source>
</evidence>
<comment type="caution">
    <text evidence="3">The sequence shown here is derived from an EMBL/GenBank/DDBJ whole genome shotgun (WGS) entry which is preliminary data.</text>
</comment>
<dbReference type="Gene3D" id="1.10.260.40">
    <property type="entry name" value="lambda repressor-like DNA-binding domains"/>
    <property type="match status" value="1"/>
</dbReference>
<evidence type="ECO:0000256" key="1">
    <source>
        <dbReference type="PROSITE-ProRule" id="PRU00339"/>
    </source>
</evidence>
<keyword evidence="3" id="KW-0547">Nucleotide-binding</keyword>
<dbReference type="SMART" id="SM00028">
    <property type="entry name" value="TPR"/>
    <property type="match status" value="7"/>
</dbReference>
<keyword evidence="4" id="KW-1185">Reference proteome</keyword>
<name>A0ABV7YCM0_9ACTN</name>
<evidence type="ECO:0000313" key="3">
    <source>
        <dbReference type="EMBL" id="MFC3762089.1"/>
    </source>
</evidence>
<dbReference type="Proteomes" id="UP001595699">
    <property type="component" value="Unassembled WGS sequence"/>
</dbReference>
<sequence>MDGTRSALAEARRVAGLTQEELAERAGLSVRNISNIERGRVSRPRRASLEALATALGLDPGRRDELIAHYRRGTTMPDGVRPAQLPPARATFTGRASQLDRLDSELAAGPTIVIIDGAAGAGKTALAVRWGHRVRDRFPDGQLYVDLHGFGPTPPADPWAVLDGWIRQLGPDVDGVPSTLEASAALYRSLLAGRQLLIVLDNARSAEQVRPLLPPVPECFVVVTSRDELRGLATREGARRVSVGPLEPGEATELLARSIGADRVEREAQAAAEIAERCGWLPLAVSIVSDRAVRDHGFVSLADLAAELAEVSARLDVLDARDGDPATSVRGVCSWSYDALDADAARMFRALALHPGDDFDVLEAAALAKLDAAKTHLLLDRLTAGHLLERRTAGRWTFHDLLREYAAELAGDVDPPEVRTAAVDRLLDHYLAGIAAIPGVEDGGLESEWLGSHRTNVIAGARRAVELGRDDFAVAVSAALARHLDGGGFHNDAKLLHGYAAGTDDPVAASTAYRRLGVACDRLGQSSEALAHFRRAWELASASGDDPLALSASHNVGIAHWRLGEFDRAAKELDRCLALALEADHEQIVAAVLGTLGLVSTSVGDYPAAIEHHTRAAAMNEAMGDPVAAANDIDELGCAYRLNGQYDEAERHHLRALDLYREVGYREGEADALSNLGTARAALGAVAEAIDCQERALRLARDLGSPRIVAKALNGLAEARRRSGSAGTAVALHQQALTVLTDVSAPTETARTHNGLGCALHDLDRRPEAVEHWRTALAEYERMGSPHAPAVRQRLESGRLAWPTWE</sequence>
<dbReference type="InterPro" id="IPR019734">
    <property type="entry name" value="TPR_rpt"/>
</dbReference>
<dbReference type="PROSITE" id="PS50005">
    <property type="entry name" value="TPR"/>
    <property type="match status" value="1"/>
</dbReference>
<keyword evidence="1" id="KW-0802">TPR repeat</keyword>
<dbReference type="Gene3D" id="1.25.40.10">
    <property type="entry name" value="Tetratricopeptide repeat domain"/>
    <property type="match status" value="1"/>
</dbReference>
<keyword evidence="3" id="KW-0067">ATP-binding</keyword>
<dbReference type="SUPFAM" id="SSF47413">
    <property type="entry name" value="lambda repressor-like DNA-binding domains"/>
    <property type="match status" value="1"/>
</dbReference>
<accession>A0ABV7YCM0</accession>
<feature type="repeat" description="TPR" evidence="1">
    <location>
        <begin position="510"/>
        <end position="543"/>
    </location>
</feature>
<feature type="domain" description="HTH cro/C1-type" evidence="2">
    <location>
        <begin position="8"/>
        <end position="63"/>
    </location>
</feature>
<dbReference type="InterPro" id="IPR010982">
    <property type="entry name" value="Lambda_DNA-bd_dom_sf"/>
</dbReference>
<dbReference type="PANTHER" id="PTHR47691:SF3">
    <property type="entry name" value="HTH-TYPE TRANSCRIPTIONAL REGULATOR RV0890C-RELATED"/>
    <property type="match status" value="1"/>
</dbReference>
<evidence type="ECO:0000313" key="4">
    <source>
        <dbReference type="Proteomes" id="UP001595699"/>
    </source>
</evidence>
<dbReference type="InterPro" id="IPR001387">
    <property type="entry name" value="Cro/C1-type_HTH"/>
</dbReference>
<dbReference type="GO" id="GO:0005524">
    <property type="term" value="F:ATP binding"/>
    <property type="evidence" value="ECO:0007669"/>
    <property type="project" value="UniProtKB-KW"/>
</dbReference>
<dbReference type="PRINTS" id="PR00364">
    <property type="entry name" value="DISEASERSIST"/>
</dbReference>
<dbReference type="SMART" id="SM00530">
    <property type="entry name" value="HTH_XRE"/>
    <property type="match status" value="1"/>
</dbReference>
<dbReference type="PANTHER" id="PTHR47691">
    <property type="entry name" value="REGULATOR-RELATED"/>
    <property type="match status" value="1"/>
</dbReference>
<dbReference type="EMBL" id="JBHRZH010000012">
    <property type="protein sequence ID" value="MFC3762089.1"/>
    <property type="molecule type" value="Genomic_DNA"/>
</dbReference>
<dbReference type="SUPFAM" id="SSF48452">
    <property type="entry name" value="TPR-like"/>
    <property type="match status" value="2"/>
</dbReference>
<dbReference type="InterPro" id="IPR027417">
    <property type="entry name" value="P-loop_NTPase"/>
</dbReference>
<organism evidence="3 4">
    <name type="scientific">Tenggerimyces flavus</name>
    <dbReference type="NCBI Taxonomy" id="1708749"/>
    <lineage>
        <taxon>Bacteria</taxon>
        <taxon>Bacillati</taxon>
        <taxon>Actinomycetota</taxon>
        <taxon>Actinomycetes</taxon>
        <taxon>Propionibacteriales</taxon>
        <taxon>Nocardioidaceae</taxon>
        <taxon>Tenggerimyces</taxon>
    </lineage>
</organism>
<dbReference type="RefSeq" id="WP_205120633.1">
    <property type="nucleotide sequence ID" value="NZ_JAFBCM010000001.1"/>
</dbReference>
<dbReference type="Gene3D" id="3.40.50.300">
    <property type="entry name" value="P-loop containing nucleotide triphosphate hydrolases"/>
    <property type="match status" value="1"/>
</dbReference>
<proteinExistence type="predicted"/>